<feature type="region of interest" description="Disordered" evidence="1">
    <location>
        <begin position="287"/>
        <end position="326"/>
    </location>
</feature>
<dbReference type="EMBL" id="BFEA01000018">
    <property type="protein sequence ID" value="GBG61206.1"/>
    <property type="molecule type" value="Genomic_DNA"/>
</dbReference>
<feature type="compositionally biased region" description="Pro residues" evidence="1">
    <location>
        <begin position="1"/>
        <end position="11"/>
    </location>
</feature>
<dbReference type="NCBIfam" id="TIGR01571">
    <property type="entry name" value="A_thal_Cys_rich"/>
    <property type="match status" value="1"/>
</dbReference>
<evidence type="ECO:0000313" key="3">
    <source>
        <dbReference type="Proteomes" id="UP000265515"/>
    </source>
</evidence>
<dbReference type="AlphaFoldDB" id="A0A388JTR3"/>
<dbReference type="Proteomes" id="UP000265515">
    <property type="component" value="Unassembled WGS sequence"/>
</dbReference>
<proteinExistence type="predicted"/>
<organism evidence="2 3">
    <name type="scientific">Chara braunii</name>
    <name type="common">Braun's stonewort</name>
    <dbReference type="NCBI Taxonomy" id="69332"/>
    <lineage>
        <taxon>Eukaryota</taxon>
        <taxon>Viridiplantae</taxon>
        <taxon>Streptophyta</taxon>
        <taxon>Charophyceae</taxon>
        <taxon>Charales</taxon>
        <taxon>Characeae</taxon>
        <taxon>Chara</taxon>
    </lineage>
</organism>
<keyword evidence="3" id="KW-1185">Reference proteome</keyword>
<protein>
    <submittedName>
        <fullName evidence="2">Uncharacterized protein</fullName>
    </submittedName>
</protein>
<feature type="region of interest" description="Disordered" evidence="1">
    <location>
        <begin position="1"/>
        <end position="71"/>
    </location>
</feature>
<accession>A0A388JTR3</accession>
<feature type="compositionally biased region" description="Gly residues" evidence="1">
    <location>
        <begin position="35"/>
        <end position="47"/>
    </location>
</feature>
<feature type="region of interest" description="Disordered" evidence="1">
    <location>
        <begin position="229"/>
        <end position="251"/>
    </location>
</feature>
<dbReference type="STRING" id="69332.A0A388JTR3"/>
<dbReference type="OrthoDB" id="1045822at2759"/>
<evidence type="ECO:0000313" key="2">
    <source>
        <dbReference type="EMBL" id="GBG61206.1"/>
    </source>
</evidence>
<sequence>MSNRPYRPPVFVPLENEEDAEPMALLGSSARPKSGDGGQGRGGGGGAATSTSSSLREASGGAATSTIPGLPDPPQRWVSGICACCDDLDSCCLGCWCPCVLFGRNVAALSDKPWVGPCVLYCLMDVLIRLVGLKLAGACGWYFLSFGSCYTFSQRRKLRTKYNLQEGPCMDPCTHYWCPWCAVCQEYREIRERSTNQFVLLKTDISAPVPQTMERHPSPGLGSVLGLPVATEPSSSANHQHHRTVNRRSLPELSPLETVALLPLSSGSSAAADAKLMLQEYERLELAAGAESGGPAGTGGGGGSGGRSEEEGVSTSSGAKRGVDLQ</sequence>
<dbReference type="Pfam" id="PF04749">
    <property type="entry name" value="PLAC8"/>
    <property type="match status" value="1"/>
</dbReference>
<evidence type="ECO:0000256" key="1">
    <source>
        <dbReference type="SAM" id="MobiDB-lite"/>
    </source>
</evidence>
<reference evidence="2 3" key="1">
    <citation type="journal article" date="2018" name="Cell">
        <title>The Chara Genome: Secondary Complexity and Implications for Plant Terrestrialization.</title>
        <authorList>
            <person name="Nishiyama T."/>
            <person name="Sakayama H."/>
            <person name="Vries J.D."/>
            <person name="Buschmann H."/>
            <person name="Saint-Marcoux D."/>
            <person name="Ullrich K.K."/>
            <person name="Haas F.B."/>
            <person name="Vanderstraeten L."/>
            <person name="Becker D."/>
            <person name="Lang D."/>
            <person name="Vosolsobe S."/>
            <person name="Rombauts S."/>
            <person name="Wilhelmsson P.K.I."/>
            <person name="Janitza P."/>
            <person name="Kern R."/>
            <person name="Heyl A."/>
            <person name="Rumpler F."/>
            <person name="Villalobos L.I.A.C."/>
            <person name="Clay J.M."/>
            <person name="Skokan R."/>
            <person name="Toyoda A."/>
            <person name="Suzuki Y."/>
            <person name="Kagoshima H."/>
            <person name="Schijlen E."/>
            <person name="Tajeshwar N."/>
            <person name="Catarino B."/>
            <person name="Hetherington A.J."/>
            <person name="Saltykova A."/>
            <person name="Bonnot C."/>
            <person name="Breuninger H."/>
            <person name="Symeonidi A."/>
            <person name="Radhakrishnan G.V."/>
            <person name="Van Nieuwerburgh F."/>
            <person name="Deforce D."/>
            <person name="Chang C."/>
            <person name="Karol K.G."/>
            <person name="Hedrich R."/>
            <person name="Ulvskov P."/>
            <person name="Glockner G."/>
            <person name="Delwiche C.F."/>
            <person name="Petrasek J."/>
            <person name="Van de Peer Y."/>
            <person name="Friml J."/>
            <person name="Beilby M."/>
            <person name="Dolan L."/>
            <person name="Kohara Y."/>
            <person name="Sugano S."/>
            <person name="Fujiyama A."/>
            <person name="Delaux P.-M."/>
            <person name="Quint M."/>
            <person name="TheiBen G."/>
            <person name="Hagemann M."/>
            <person name="Harholt J."/>
            <person name="Dunand C."/>
            <person name="Zachgo S."/>
            <person name="Langdale J."/>
            <person name="Maumus F."/>
            <person name="Straeten D.V.D."/>
            <person name="Gould S.B."/>
            <person name="Rensing S.A."/>
        </authorList>
    </citation>
    <scope>NUCLEOTIDE SEQUENCE [LARGE SCALE GENOMIC DNA]</scope>
    <source>
        <strain evidence="2 3">S276</strain>
    </source>
</reference>
<comment type="caution">
    <text evidence="2">The sequence shown here is derived from an EMBL/GenBank/DDBJ whole genome shotgun (WGS) entry which is preliminary data.</text>
</comment>
<dbReference type="PANTHER" id="PTHR15907">
    <property type="entry name" value="DUF614 FAMILY PROTEIN-RELATED"/>
    <property type="match status" value="1"/>
</dbReference>
<dbReference type="InterPro" id="IPR006461">
    <property type="entry name" value="PLAC_motif_containing"/>
</dbReference>
<gene>
    <name evidence="2" type="ORF">CBR_g19739</name>
</gene>
<feature type="compositionally biased region" description="Gly residues" evidence="1">
    <location>
        <begin position="291"/>
        <end position="306"/>
    </location>
</feature>
<name>A0A388JTR3_CHABU</name>
<dbReference type="Gramene" id="GBG61206">
    <property type="protein sequence ID" value="GBG61206"/>
    <property type="gene ID" value="CBR_g19739"/>
</dbReference>